<keyword evidence="7" id="KW-1185">Reference proteome</keyword>
<dbReference type="KEGG" id="age:AA314_06163"/>
<dbReference type="NCBIfam" id="TIGR03382">
    <property type="entry name" value="GC_trans_RRR"/>
    <property type="match status" value="1"/>
</dbReference>
<keyword evidence="1" id="KW-0677">Repeat</keyword>
<dbReference type="InterPro" id="IPR024038">
    <property type="entry name" value="MYXO-CTERM"/>
</dbReference>
<evidence type="ECO:0000259" key="3">
    <source>
        <dbReference type="PROSITE" id="PS50825"/>
    </source>
</evidence>
<evidence type="ECO:0000313" key="7">
    <source>
        <dbReference type="Proteomes" id="UP000256345"/>
    </source>
</evidence>
<name>A0AAC8QB99_9BACT</name>
<dbReference type="NCBIfam" id="TIGR04534">
    <property type="entry name" value="ELWxxDGT_rpt"/>
    <property type="match status" value="1"/>
</dbReference>
<dbReference type="Proteomes" id="UP000256345">
    <property type="component" value="Unassembled WGS sequence"/>
</dbReference>
<keyword evidence="4" id="KW-0282">Flagellum</keyword>
<organism evidence="4 6">
    <name type="scientific">Archangium gephyra</name>
    <dbReference type="NCBI Taxonomy" id="48"/>
    <lineage>
        <taxon>Bacteria</taxon>
        <taxon>Pseudomonadati</taxon>
        <taxon>Myxococcota</taxon>
        <taxon>Myxococcia</taxon>
        <taxon>Myxococcales</taxon>
        <taxon>Cystobacterineae</taxon>
        <taxon>Archangiaceae</taxon>
        <taxon>Archangium</taxon>
    </lineage>
</organism>
<keyword evidence="4" id="KW-0966">Cell projection</keyword>
<dbReference type="EMBL" id="CP011509">
    <property type="protein sequence ID" value="AKJ04537.1"/>
    <property type="molecule type" value="Genomic_DNA"/>
</dbReference>
<dbReference type="InterPro" id="IPR030916">
    <property type="entry name" value="ELWxxDGT_rpt"/>
</dbReference>
<dbReference type="AlphaFoldDB" id="A0AAC8QB99"/>
<evidence type="ECO:0000256" key="1">
    <source>
        <dbReference type="ARBA" id="ARBA00022737"/>
    </source>
</evidence>
<feature type="domain" description="HYR" evidence="3">
    <location>
        <begin position="550"/>
        <end position="627"/>
    </location>
</feature>
<dbReference type="PANTHER" id="PTHR24273">
    <property type="entry name" value="FI04643P-RELATED"/>
    <property type="match status" value="1"/>
</dbReference>
<accession>A0AAC8QB99</accession>
<evidence type="ECO:0000313" key="5">
    <source>
        <dbReference type="EMBL" id="REG37394.1"/>
    </source>
</evidence>
<reference evidence="5 7" key="2">
    <citation type="submission" date="2018-08" db="EMBL/GenBank/DDBJ databases">
        <title>Genomic Encyclopedia of Archaeal and Bacterial Type Strains, Phase II (KMG-II): from individual species to whole genera.</title>
        <authorList>
            <person name="Goeker M."/>
        </authorList>
    </citation>
    <scope>NUCLEOTIDE SEQUENCE [LARGE SCALE GENOMIC DNA]</scope>
    <source>
        <strain evidence="5 7">DSM 2261</strain>
    </source>
</reference>
<reference evidence="4 6" key="1">
    <citation type="submission" date="2015-05" db="EMBL/GenBank/DDBJ databases">
        <title>Genome assembly of Archangium gephyra DSM 2261.</title>
        <authorList>
            <person name="Sharma G."/>
            <person name="Subramanian S."/>
        </authorList>
    </citation>
    <scope>NUCLEOTIDE SEQUENCE [LARGE SCALE GENOMIC DNA]</scope>
    <source>
        <strain evidence="4 6">DSM 2261</strain>
    </source>
</reference>
<dbReference type="SUPFAM" id="SSF69304">
    <property type="entry name" value="Tricorn protease N-terminal domain"/>
    <property type="match status" value="1"/>
</dbReference>
<dbReference type="InterPro" id="IPR017756">
    <property type="entry name" value="TM_Gly-Cys-Arg_CS"/>
</dbReference>
<feature type="chain" id="PRO_5041922479" evidence="2">
    <location>
        <begin position="29"/>
        <end position="665"/>
    </location>
</feature>
<keyword evidence="4" id="KW-0969">Cilium</keyword>
<keyword evidence="2" id="KW-0732">Signal</keyword>
<dbReference type="RefSeq" id="WP_082175432.1">
    <property type="nucleotide sequence ID" value="NZ_CP011509.1"/>
</dbReference>
<proteinExistence type="predicted"/>
<dbReference type="Pfam" id="PF02494">
    <property type="entry name" value="HYR"/>
    <property type="match status" value="2"/>
</dbReference>
<gene>
    <name evidence="4" type="ORF">AA314_06163</name>
    <name evidence="5" type="ORF">ATI61_101378</name>
</gene>
<evidence type="ECO:0000313" key="6">
    <source>
        <dbReference type="Proteomes" id="UP000035579"/>
    </source>
</evidence>
<dbReference type="EMBL" id="QUMU01000001">
    <property type="protein sequence ID" value="REG37394.1"/>
    <property type="molecule type" value="Genomic_DNA"/>
</dbReference>
<feature type="signal peptide" evidence="2">
    <location>
        <begin position="1"/>
        <end position="28"/>
    </location>
</feature>
<feature type="domain" description="HYR" evidence="3">
    <location>
        <begin position="468"/>
        <end position="549"/>
    </location>
</feature>
<dbReference type="NCBIfam" id="TIGR03901">
    <property type="entry name" value="MYXO-CTERM"/>
    <property type="match status" value="1"/>
</dbReference>
<dbReference type="InterPro" id="IPR003410">
    <property type="entry name" value="HYR_dom"/>
</dbReference>
<protein>
    <submittedName>
        <fullName evidence="4">Flagellar hook-length control protein FliK</fullName>
    </submittedName>
    <submittedName>
        <fullName evidence="5">Uncharacterized protein (TIGR03382 family)</fullName>
    </submittedName>
</protein>
<sequence>MRRYWTGVSSLLCISALAAAGAPLTAAALDSSAEPASCRAVTMVKPIASGGASSFPDYDVQPPMVLGRTAYFAANDGTSGLELWRSRGGELDTERVADVFPGATGSEPRSLTVAGDSLFFTAKGDGVGRELWKTDGTAEGTVLVKDLRPGPEDSGVTALTALGDMLFFIADDGVHGLELWKSDGTPEGTVLVQELVPGAGSAGIGSLVVFRDALYFAADGGPREVELWKSDGSPEGTERVAVVRVIESDPSEELIRGLTVAGDTIYFFAGSDYAKQWDLWKSDGSGPGTVRVRTLSRGPEDYAAGPVTLTPTGGQVFFVAGARGSLWRSDGSSGGTFVIKESSEARFLTNLNGQLLFTAWDDESGFELWRSNGTVTGTALVEDIRPGTASAAPFWLTVVDGKVLFSAETDGEGRELWSTDGTQDGTQLLHDIVPGPGSSEPSWLTPVGPRVFFVTDDGTDGAEPWVLNDCTPPELICPSPMVVEAQGPSGAPASYALASANDNKPGLPDISYSKLTGSDFPIGDTMVFVTAADESGNKSTCSFQVKVRDTTAPRLSCPRNLEVWRKFRYGAKVDYTAEATDAVSKPAITYDPAPGSDFVVGRTQVRVTASDASGNVSRCAFEVKVRRDYEPQADSGCGCGASSPGVLSGWALLTAVSMLARRRRK</sequence>
<dbReference type="PANTHER" id="PTHR24273:SF32">
    <property type="entry name" value="HYALIN"/>
    <property type="match status" value="1"/>
</dbReference>
<dbReference type="PROSITE" id="PS50825">
    <property type="entry name" value="HYR"/>
    <property type="match status" value="2"/>
</dbReference>
<dbReference type="Proteomes" id="UP000035579">
    <property type="component" value="Chromosome"/>
</dbReference>
<evidence type="ECO:0000256" key="2">
    <source>
        <dbReference type="SAM" id="SignalP"/>
    </source>
</evidence>
<evidence type="ECO:0000313" key="4">
    <source>
        <dbReference type="EMBL" id="AKJ04537.1"/>
    </source>
</evidence>
<dbReference type="SUPFAM" id="SSF101898">
    <property type="entry name" value="NHL repeat"/>
    <property type="match status" value="1"/>
</dbReference>